<dbReference type="RefSeq" id="NP_082459.1">
    <property type="nucleotide sequence ID" value="NM_028183.1"/>
</dbReference>
<feature type="region of interest" description="Disordered" evidence="1">
    <location>
        <begin position="97"/>
        <end position="125"/>
    </location>
</feature>
<protein>
    <submittedName>
        <fullName evidence="2">Uncharacterized protein</fullName>
    </submittedName>
</protein>
<proteinExistence type="evidence at transcript level"/>
<reference evidence="2" key="8">
    <citation type="journal article" date="2005" name="Science">
        <title>Antisense Transcription in the Mammalian Transcriptome.</title>
        <authorList>
            <consortium name="RIKEN Genome Exploration Research Group and Genome Science Group (Genome Network Project Core Group) and the FANTOM Consortium"/>
        </authorList>
    </citation>
    <scope>NUCLEOTIDE SEQUENCE</scope>
    <source>
        <strain evidence="2">C57BL/6J</strain>
        <tissue evidence="2">Pancreas</tissue>
    </source>
</reference>
<reference evidence="2" key="4">
    <citation type="submission" date="2000-07" db="EMBL/GenBank/DDBJ databases">
        <authorList>
            <person name="Adachi J."/>
            <person name="Aizawa K."/>
            <person name="Akahira S."/>
            <person name="Akimura T."/>
            <person name="Arai A."/>
            <person name="Aono H."/>
            <person name="Arakawa T."/>
            <person name="Bono H."/>
            <person name="Carninci P."/>
            <person name="Fukuda S."/>
            <person name="Fukunishi Y."/>
            <person name="Furuno M."/>
            <person name="Hanagaki T."/>
            <person name="Hara A."/>
            <person name="Hayatsu N."/>
            <person name="Hiramoto K."/>
            <person name="Hiraoka T."/>
            <person name="Hori F."/>
            <person name="Imotani K."/>
            <person name="Ishii Y."/>
            <person name="Itoh M."/>
            <person name="Izawa M."/>
            <person name="Kasukawa T."/>
            <person name="Kato H."/>
            <person name="Kawai J."/>
            <person name="Kojima Y."/>
            <person name="Konno H."/>
            <person name="Kouda M."/>
            <person name="Koya S."/>
            <person name="Kurihara C."/>
            <person name="Matsuyama T."/>
            <person name="Miyazaki A."/>
            <person name="Nishi K."/>
            <person name="Nomura K."/>
            <person name="Numazaki R."/>
            <person name="Ohno M."/>
            <person name="Okazaki Y."/>
            <person name="Okido T."/>
            <person name="Owa C."/>
            <person name="Saito H."/>
            <person name="Saito R."/>
            <person name="Sakai C."/>
            <person name="Sakai K."/>
            <person name="Sano H."/>
            <person name="Sasaki D."/>
            <person name="Shibata K."/>
            <person name="Shibata Y."/>
            <person name="Shinagawa A."/>
            <person name="Shiraki T."/>
            <person name="Sogabe Y."/>
            <person name="Suzuki H."/>
            <person name="Tagami M."/>
            <person name="Tagawa A."/>
            <person name="Takahashi F."/>
            <person name="Tanaka T."/>
            <person name="Tejima Y."/>
            <person name="Toya T."/>
            <person name="Yamamura T."/>
            <person name="Yasunishi A."/>
            <person name="Yoshida K."/>
            <person name="Yoshino M."/>
            <person name="Muramatsu M."/>
            <person name="Hayashizaki Y."/>
        </authorList>
    </citation>
    <scope>NUCLEOTIDE SEQUENCE</scope>
    <source>
        <strain evidence="2">C57BL/6J</strain>
        <tissue evidence="2">Pancreas</tissue>
    </source>
</reference>
<evidence type="ECO:0000313" key="2">
    <source>
        <dbReference type="EMBL" id="BAB25359.1"/>
    </source>
</evidence>
<gene>
    <name evidence="3" type="primary">1810062G17Rik</name>
</gene>
<evidence type="ECO:0000313" key="3">
    <source>
        <dbReference type="MGI" id="MGI:1919532"/>
    </source>
</evidence>
<sequence length="129" mass="14616">MGSSFKSCTWQCQSLKAEMVSLPNSACNFKDPRCKPPDLLHTHGRWYNPLLLQPHEQFLISLCQRKNVGCKRKGPPGYKRPSTRCVVGRVCWPQMTHRPGIPRGHPRRTSAQKGNEEGKHANKAFPVLV</sequence>
<reference evidence="2" key="6">
    <citation type="journal article" date="2002" name="Nature">
        <title>Analysis of the mouse transcriptome based on functional annotation of 60,770 full-length cDNAs.</title>
        <authorList>
            <consortium name="The FANTOM Consortium and the RIKEN Genome Exploration Research Group Phase I and II Team"/>
        </authorList>
    </citation>
    <scope>NUCLEOTIDE SEQUENCE</scope>
    <source>
        <strain evidence="2">C57BL/6J</strain>
        <tissue evidence="2">Pancreas</tissue>
    </source>
</reference>
<dbReference type="AGR" id="MGI:1919532"/>
<evidence type="ECO:0000256" key="1">
    <source>
        <dbReference type="SAM" id="MobiDB-lite"/>
    </source>
</evidence>
<name>Q9D8K9_MOUSE</name>
<dbReference type="KEGG" id="mmu:72282"/>
<reference evidence="2" key="3">
    <citation type="journal article" date="2000" name="Genome Res.">
        <title>RIKEN integrated sequence analysis (RISA) system--384-format sequencing pipeline with 384 multicapillary sequencer.</title>
        <authorList>
            <person name="Shibata K."/>
            <person name="Itoh M."/>
            <person name="Aizawa K."/>
            <person name="Nagaoka S."/>
            <person name="Sasaki N."/>
            <person name="Carninci P."/>
            <person name="Konno H."/>
            <person name="Akiyama J."/>
            <person name="Nishi K."/>
            <person name="Kitsunai T."/>
            <person name="Tashiro H."/>
            <person name="Itoh M."/>
            <person name="Sumi N."/>
            <person name="Ishii Y."/>
            <person name="Nakamura S."/>
            <person name="Hazama M."/>
            <person name="Nishine T."/>
            <person name="Harada A."/>
            <person name="Yamamoto R."/>
            <person name="Matsumoto H."/>
            <person name="Sakaguchi S."/>
            <person name="Ikegami T."/>
            <person name="Kashiwagi K."/>
            <person name="Fujiwake S."/>
            <person name="Inoue K."/>
            <person name="Togawa Y."/>
            <person name="Izawa M."/>
            <person name="Ohara E."/>
            <person name="Watahiki M."/>
            <person name="Yoneda Y."/>
            <person name="Ishikawa T."/>
            <person name="Ozawa K."/>
            <person name="Tanaka T."/>
            <person name="Matsuura S."/>
            <person name="Kawai J."/>
            <person name="Okazaki Y."/>
            <person name="Muramatsu M."/>
            <person name="Inoue Y."/>
            <person name="Kira A."/>
            <person name="Hayashizaki Y."/>
        </authorList>
    </citation>
    <scope>NUCLEOTIDE SEQUENCE</scope>
    <source>
        <strain evidence="2">C57BL/6J</strain>
        <tissue evidence="2">Pancreas</tissue>
    </source>
</reference>
<reference evidence="2" key="5">
    <citation type="journal article" date="2001" name="Nature">
        <title>Functional annotation of a full-length mouse cDNA collection.</title>
        <authorList>
            <consortium name="The RIKEN Genome Exploration Research Group Phase II Team and the FANTOM Consortium"/>
        </authorList>
    </citation>
    <scope>NUCLEOTIDE SEQUENCE</scope>
    <source>
        <strain evidence="2">C57BL/6J</strain>
        <tissue evidence="2">Pancreas</tissue>
    </source>
</reference>
<dbReference type="BioGRID-ORCS" id="72282">
    <property type="hits" value="4 hits in 77 CRISPR screens"/>
</dbReference>
<dbReference type="MGI" id="MGI:1919532">
    <property type="gene designation" value="1810062G17Rik"/>
</dbReference>
<accession>Q9D8K9</accession>
<dbReference type="AlphaFoldDB" id="Q9D8K9"/>
<dbReference type="GeneID" id="72282"/>
<reference evidence="2" key="2">
    <citation type="journal article" date="2000" name="Genome Res.">
        <title>Normalization and subtraction of cap-trapper-selected cDNAs to prepare full-length cDNA libraries for rapid discovery of new genes.</title>
        <authorList>
            <person name="Carninci P."/>
            <person name="Shibata Y."/>
            <person name="Hayatsu N."/>
            <person name="Sugahara Y."/>
            <person name="Shibata K."/>
            <person name="Itoh M."/>
            <person name="Konno H."/>
            <person name="Okazaki Y."/>
            <person name="Muramatsu M."/>
            <person name="Hayashizaki Y."/>
        </authorList>
    </citation>
    <scope>NUCLEOTIDE SEQUENCE</scope>
    <source>
        <strain evidence="2">C57BL/6J</strain>
        <tissue evidence="2">Pancreas</tissue>
    </source>
</reference>
<reference evidence="2" key="1">
    <citation type="journal article" date="1999" name="Methods Enzymol.">
        <title>High-efficiency full-length cDNA cloning.</title>
        <authorList>
            <person name="Carninci P."/>
            <person name="Hayashizaki Y."/>
        </authorList>
    </citation>
    <scope>NUCLEOTIDE SEQUENCE</scope>
    <source>
        <strain evidence="2">C57BL/6J</strain>
        <tissue evidence="2">Pancreas</tissue>
    </source>
</reference>
<reference evidence="2" key="7">
    <citation type="journal article" date="2005" name="Science">
        <title>The Transcriptional Landscape of the Mammalian Genome.</title>
        <authorList>
            <consortium name="The FANTOM Consortium"/>
            <consortium name="Riken Genome Exploration Research Group and Genome Science Group (Genome Network Project Core Group)"/>
        </authorList>
    </citation>
    <scope>NUCLEOTIDE SEQUENCE</scope>
    <source>
        <strain evidence="2">C57BL/6J</strain>
        <tissue evidence="2">Pancreas</tissue>
    </source>
</reference>
<dbReference type="EMBL" id="AK007933">
    <property type="protein sequence ID" value="BAB25359.1"/>
    <property type="molecule type" value="mRNA"/>
</dbReference>
<organism evidence="2">
    <name type="scientific">Mus musculus</name>
    <name type="common">Mouse</name>
    <dbReference type="NCBI Taxonomy" id="10090"/>
    <lineage>
        <taxon>Eukaryota</taxon>
        <taxon>Metazoa</taxon>
        <taxon>Chordata</taxon>
        <taxon>Craniata</taxon>
        <taxon>Vertebrata</taxon>
        <taxon>Euteleostomi</taxon>
        <taxon>Mammalia</taxon>
        <taxon>Eutheria</taxon>
        <taxon>Euarchontoglires</taxon>
        <taxon>Glires</taxon>
        <taxon>Rodentia</taxon>
        <taxon>Myomorpha</taxon>
        <taxon>Muroidea</taxon>
        <taxon>Muridae</taxon>
        <taxon>Murinae</taxon>
        <taxon>Mus</taxon>
        <taxon>Mus</taxon>
    </lineage>
</organism>